<comment type="caution">
    <text evidence="1">The sequence shown here is derived from an EMBL/GenBank/DDBJ whole genome shotgun (WGS) entry which is preliminary data.</text>
</comment>
<proteinExistence type="predicted"/>
<accession>A0A9Q1HTB8</accession>
<evidence type="ECO:0000313" key="2">
    <source>
        <dbReference type="Proteomes" id="UP001152803"/>
    </source>
</evidence>
<dbReference type="AlphaFoldDB" id="A0A9Q1HTB8"/>
<name>A0A9Q1HTB8_CONCO</name>
<gene>
    <name evidence="1" type="ORF">COCON_G00183310</name>
</gene>
<organism evidence="1 2">
    <name type="scientific">Conger conger</name>
    <name type="common">Conger eel</name>
    <name type="synonym">Muraena conger</name>
    <dbReference type="NCBI Taxonomy" id="82655"/>
    <lineage>
        <taxon>Eukaryota</taxon>
        <taxon>Metazoa</taxon>
        <taxon>Chordata</taxon>
        <taxon>Craniata</taxon>
        <taxon>Vertebrata</taxon>
        <taxon>Euteleostomi</taxon>
        <taxon>Actinopterygii</taxon>
        <taxon>Neopterygii</taxon>
        <taxon>Teleostei</taxon>
        <taxon>Anguilliformes</taxon>
        <taxon>Congridae</taxon>
        <taxon>Conger</taxon>
    </lineage>
</organism>
<protein>
    <submittedName>
        <fullName evidence="1">Uncharacterized protein</fullName>
    </submittedName>
</protein>
<dbReference type="EMBL" id="JAFJMO010000013">
    <property type="protein sequence ID" value="KAJ8259319.1"/>
    <property type="molecule type" value="Genomic_DNA"/>
</dbReference>
<keyword evidence="2" id="KW-1185">Reference proteome</keyword>
<dbReference type="Proteomes" id="UP001152803">
    <property type="component" value="Unassembled WGS sequence"/>
</dbReference>
<reference evidence="1" key="1">
    <citation type="journal article" date="2023" name="Science">
        <title>Genome structures resolve the early diversification of teleost fishes.</title>
        <authorList>
            <person name="Parey E."/>
            <person name="Louis A."/>
            <person name="Montfort J."/>
            <person name="Bouchez O."/>
            <person name="Roques C."/>
            <person name="Iampietro C."/>
            <person name="Lluch J."/>
            <person name="Castinel A."/>
            <person name="Donnadieu C."/>
            <person name="Desvignes T."/>
            <person name="Floi Bucao C."/>
            <person name="Jouanno E."/>
            <person name="Wen M."/>
            <person name="Mejri S."/>
            <person name="Dirks R."/>
            <person name="Jansen H."/>
            <person name="Henkel C."/>
            <person name="Chen W.J."/>
            <person name="Zahm M."/>
            <person name="Cabau C."/>
            <person name="Klopp C."/>
            <person name="Thompson A.W."/>
            <person name="Robinson-Rechavi M."/>
            <person name="Braasch I."/>
            <person name="Lecointre G."/>
            <person name="Bobe J."/>
            <person name="Postlethwait J.H."/>
            <person name="Berthelot C."/>
            <person name="Roest Crollius H."/>
            <person name="Guiguen Y."/>
        </authorList>
    </citation>
    <scope>NUCLEOTIDE SEQUENCE</scope>
    <source>
        <strain evidence="1">Concon-B</strain>
    </source>
</reference>
<evidence type="ECO:0000313" key="1">
    <source>
        <dbReference type="EMBL" id="KAJ8259319.1"/>
    </source>
</evidence>
<sequence>MKNMEAENENMSNQLEEKVLQGGQEPIPACRREAGIHHGQATSPLQSTCNIPASADSFRKINLICMSIHYGRKPKYPEETHMDMEQT</sequence>